<dbReference type="EMBL" id="PKPP01009006">
    <property type="protein sequence ID" value="PWA49272.1"/>
    <property type="molecule type" value="Genomic_DNA"/>
</dbReference>
<dbReference type="InterPro" id="IPR005162">
    <property type="entry name" value="Retrotrans_gag_dom"/>
</dbReference>
<proteinExistence type="predicted"/>
<dbReference type="AlphaFoldDB" id="A0A2U1LJU5"/>
<dbReference type="Pfam" id="PF03732">
    <property type="entry name" value="Retrotrans_gag"/>
    <property type="match status" value="1"/>
</dbReference>
<dbReference type="OrthoDB" id="1739003at2759"/>
<evidence type="ECO:0000259" key="3">
    <source>
        <dbReference type="Pfam" id="PF03732"/>
    </source>
</evidence>
<reference evidence="4 5" key="1">
    <citation type="journal article" date="2018" name="Mol. Plant">
        <title>The genome of Artemisia annua provides insight into the evolution of Asteraceae family and artemisinin biosynthesis.</title>
        <authorList>
            <person name="Shen Q."/>
            <person name="Zhang L."/>
            <person name="Liao Z."/>
            <person name="Wang S."/>
            <person name="Yan T."/>
            <person name="Shi P."/>
            <person name="Liu M."/>
            <person name="Fu X."/>
            <person name="Pan Q."/>
            <person name="Wang Y."/>
            <person name="Lv Z."/>
            <person name="Lu X."/>
            <person name="Zhang F."/>
            <person name="Jiang W."/>
            <person name="Ma Y."/>
            <person name="Chen M."/>
            <person name="Hao X."/>
            <person name="Li L."/>
            <person name="Tang Y."/>
            <person name="Lv G."/>
            <person name="Zhou Y."/>
            <person name="Sun X."/>
            <person name="Brodelius P.E."/>
            <person name="Rose J.K.C."/>
            <person name="Tang K."/>
        </authorList>
    </citation>
    <scope>NUCLEOTIDE SEQUENCE [LARGE SCALE GENOMIC DNA]</scope>
    <source>
        <strain evidence="5">cv. Huhao1</strain>
        <tissue evidence="4">Leaf</tissue>
    </source>
</reference>
<evidence type="ECO:0000256" key="1">
    <source>
        <dbReference type="SAM" id="Coils"/>
    </source>
</evidence>
<evidence type="ECO:0000313" key="4">
    <source>
        <dbReference type="EMBL" id="PWA49272.1"/>
    </source>
</evidence>
<name>A0A2U1LJU5_ARTAN</name>
<evidence type="ECO:0000256" key="2">
    <source>
        <dbReference type="SAM" id="MobiDB-lite"/>
    </source>
</evidence>
<feature type="coiled-coil region" evidence="1">
    <location>
        <begin position="17"/>
        <end position="51"/>
    </location>
</feature>
<keyword evidence="5" id="KW-1185">Reference proteome</keyword>
<accession>A0A2U1LJU5</accession>
<feature type="region of interest" description="Disordered" evidence="2">
    <location>
        <begin position="352"/>
        <end position="372"/>
    </location>
</feature>
<gene>
    <name evidence="4" type="ORF">CTI12_AA483540</name>
</gene>
<sequence length="805" mass="90121">MTQEALPAAVMALQTTMKELMVETQVLTADVQRLQNTLQRLQNGKGENRRKIGDRSHVHEVFDEMPKNEEISKKEDPMVDLKNLKQEGSVQQYQELFESLLNKVDLSEEYAVGLFIRGLKKEISMPLRMFELKALAGAYAMAKLQERANEILKKKPKQKGSVSEYYDAFTSYNSSYICSIRNLGLNEWHLVSLFMSGLQTEIKDPLRLFTLKTLSQAYAMAKLQEMTNERFKNNLSKGVEKENNELMGYHECCKENVNGEETECVELKVLDECCEKNVEGMGMKSKEVELDDKNSGTVGLGSPEDADMGGNEFVDGANGSEGNVEVVMDTVGNETSKGNGSLCLEGVELEVSSEEEGTNDGSVKGEDLELNPLSEGGNNTCVVIGEKLIGFDDKDSDLVILNELVQKDGESKEYETSKFDEMFIADMEGAFSKDMKVNSKNVVGFDSRCKGSEIIIPSLSQPTDDVYKFLTPSWKEKLKTDFKKENGSSFVDLVVATTSVEETVACDKMIQDYGVSNGEGLRNVKKSGIVAVVKLYQKGRQKEDFEKGIGADKRKSIGKEMCHVKGLVLKGVCAYEYVGIRDVTEQEVSFERVKYDIWKWPKKKKMGGTQCKVSLSWHSMQSEAEKIDMWKWPRRKKEWVGGLIRLKRWSCANLEIKDDLESVGCLGKYEFLSRCEFLRGVGFDNEKVSMSLPNEKKSVMKGCLGKAKLMGLVTSIESIQFYTSSVNDYGTELQLGVGLSCDESRIRGELNNGDVVVYSSSNFPGGRTSFAHEWRVGPVRNVVGKVYFATGHFQTAECMKDVVKM</sequence>
<comment type="caution">
    <text evidence="4">The sequence shown here is derived from an EMBL/GenBank/DDBJ whole genome shotgun (WGS) entry which is preliminary data.</text>
</comment>
<dbReference type="Proteomes" id="UP000245207">
    <property type="component" value="Unassembled WGS sequence"/>
</dbReference>
<organism evidence="4 5">
    <name type="scientific">Artemisia annua</name>
    <name type="common">Sweet wormwood</name>
    <dbReference type="NCBI Taxonomy" id="35608"/>
    <lineage>
        <taxon>Eukaryota</taxon>
        <taxon>Viridiplantae</taxon>
        <taxon>Streptophyta</taxon>
        <taxon>Embryophyta</taxon>
        <taxon>Tracheophyta</taxon>
        <taxon>Spermatophyta</taxon>
        <taxon>Magnoliopsida</taxon>
        <taxon>eudicotyledons</taxon>
        <taxon>Gunneridae</taxon>
        <taxon>Pentapetalae</taxon>
        <taxon>asterids</taxon>
        <taxon>campanulids</taxon>
        <taxon>Asterales</taxon>
        <taxon>Asteraceae</taxon>
        <taxon>Asteroideae</taxon>
        <taxon>Anthemideae</taxon>
        <taxon>Artemisiinae</taxon>
        <taxon>Artemisia</taxon>
    </lineage>
</organism>
<feature type="domain" description="Retrotransposon gag" evidence="3">
    <location>
        <begin position="56"/>
        <end position="120"/>
    </location>
</feature>
<keyword evidence="1" id="KW-0175">Coiled coil</keyword>
<evidence type="ECO:0000313" key="5">
    <source>
        <dbReference type="Proteomes" id="UP000245207"/>
    </source>
</evidence>
<protein>
    <recommendedName>
        <fullName evidence="3">Retrotransposon gag domain-containing protein</fullName>
    </recommendedName>
</protein>